<dbReference type="EMBL" id="AECU01000117">
    <property type="protein sequence ID" value="EFQ07086.1"/>
    <property type="molecule type" value="Genomic_DNA"/>
</dbReference>
<sequence length="205" mass="23218">MTKQYIYSLYDAKTGALRAKGTPQELMEQGYYNRAESVCTGYAHQKKKKAKPKKWRLEREEKQPKPKAEPDHRTGTQMREVWLYSMFDADGNLLHEGAAAELVEKGLFKNTQTVTNVFYAGHCRPQGIYSLTRKRIRRGVLCNAPGARSSVPKKSRPPITGIEKPDELQRDVHELCLYNAAARKAGKKELSYGYWAAEGKPEAPA</sequence>
<evidence type="ECO:0000313" key="2">
    <source>
        <dbReference type="EMBL" id="EFQ07086.1"/>
    </source>
</evidence>
<reference evidence="2 3" key="1">
    <citation type="submission" date="2010-08" db="EMBL/GenBank/DDBJ databases">
        <authorList>
            <person name="Weinstock G."/>
            <person name="Sodergren E."/>
            <person name="Clifton S."/>
            <person name="Fulton L."/>
            <person name="Fulton B."/>
            <person name="Courtney L."/>
            <person name="Fronick C."/>
            <person name="Harrison M."/>
            <person name="Strong C."/>
            <person name="Farmer C."/>
            <person name="Delahaunty K."/>
            <person name="Markovic C."/>
            <person name="Hall O."/>
            <person name="Minx P."/>
            <person name="Tomlinson C."/>
            <person name="Mitreva M."/>
            <person name="Hou S."/>
            <person name="Chen J."/>
            <person name="Wollam A."/>
            <person name="Pepin K.H."/>
            <person name="Johnson M."/>
            <person name="Bhonagiri V."/>
            <person name="Zhang X."/>
            <person name="Suruliraj S."/>
            <person name="Warren W."/>
            <person name="Chinwalla A."/>
            <person name="Mardis E.R."/>
            <person name="Wilson R.K."/>
        </authorList>
    </citation>
    <scope>NUCLEOTIDE SEQUENCE [LARGE SCALE GENOMIC DNA]</scope>
    <source>
        <strain evidence="2 3">KLE1255</strain>
    </source>
</reference>
<evidence type="ECO:0000313" key="3">
    <source>
        <dbReference type="Proteomes" id="UP000006028"/>
    </source>
</evidence>
<dbReference type="OrthoDB" id="1863603at2"/>
<proteinExistence type="predicted"/>
<feature type="region of interest" description="Disordered" evidence="1">
    <location>
        <begin position="146"/>
        <end position="165"/>
    </location>
</feature>
<feature type="region of interest" description="Disordered" evidence="1">
    <location>
        <begin position="43"/>
        <end position="75"/>
    </location>
</feature>
<dbReference type="RefSeq" id="WP_005941664.1">
    <property type="nucleotide sequence ID" value="NZ_GL538315.1"/>
</dbReference>
<name>E2ZIA0_9FIRM</name>
<comment type="caution">
    <text evidence="2">The sequence shown here is derived from an EMBL/GenBank/DDBJ whole genome shotgun (WGS) entry which is preliminary data.</text>
</comment>
<dbReference type="AlphaFoldDB" id="E2ZIA0"/>
<organism evidence="2 3">
    <name type="scientific">Faecalibacterium cf. prausnitzii KLE1255</name>
    <dbReference type="NCBI Taxonomy" id="748224"/>
    <lineage>
        <taxon>Bacteria</taxon>
        <taxon>Bacillati</taxon>
        <taxon>Bacillota</taxon>
        <taxon>Clostridia</taxon>
        <taxon>Eubacteriales</taxon>
        <taxon>Oscillospiraceae</taxon>
        <taxon>Faecalibacterium</taxon>
    </lineage>
</organism>
<dbReference type="STRING" id="748224.HMPREF9436_01391"/>
<dbReference type="Proteomes" id="UP000006028">
    <property type="component" value="Unassembled WGS sequence"/>
</dbReference>
<evidence type="ECO:0000256" key="1">
    <source>
        <dbReference type="SAM" id="MobiDB-lite"/>
    </source>
</evidence>
<dbReference type="BioCyc" id="FCF748224-HMP:GTSS-74-MONOMER"/>
<feature type="compositionally biased region" description="Basic residues" evidence="1">
    <location>
        <begin position="44"/>
        <end position="54"/>
    </location>
</feature>
<accession>E2ZIA0</accession>
<feature type="compositionally biased region" description="Basic and acidic residues" evidence="1">
    <location>
        <begin position="55"/>
        <end position="74"/>
    </location>
</feature>
<gene>
    <name evidence="2" type="ORF">HMPREF9436_01391</name>
</gene>
<dbReference type="HOGENOM" id="CLU_1335858_0_0_9"/>
<protein>
    <submittedName>
        <fullName evidence="2">Uncharacterized protein</fullName>
    </submittedName>
</protein>